<evidence type="ECO:0000313" key="4">
    <source>
        <dbReference type="Proteomes" id="UP001142462"/>
    </source>
</evidence>
<keyword evidence="4" id="KW-1185">Reference proteome</keyword>
<dbReference type="AlphaFoldDB" id="A0A9W6H4W5"/>
<comment type="caution">
    <text evidence="3">The sequence shown here is derived from an EMBL/GenBank/DDBJ whole genome shotgun (WGS) entry which is preliminary data.</text>
</comment>
<reference evidence="3" key="2">
    <citation type="submission" date="2023-01" db="EMBL/GenBank/DDBJ databases">
        <authorList>
            <person name="Sun Q."/>
            <person name="Evtushenko L."/>
        </authorList>
    </citation>
    <scope>NUCLEOTIDE SEQUENCE</scope>
    <source>
        <strain evidence="3">VKM Ac-1020</strain>
    </source>
</reference>
<feature type="transmembrane region" description="Helical" evidence="2">
    <location>
        <begin position="52"/>
        <end position="79"/>
    </location>
</feature>
<feature type="transmembrane region" description="Helical" evidence="2">
    <location>
        <begin position="12"/>
        <end position="32"/>
    </location>
</feature>
<accession>A0A9W6H4W5</accession>
<keyword evidence="2" id="KW-0812">Transmembrane</keyword>
<dbReference type="EMBL" id="BSEJ01000012">
    <property type="protein sequence ID" value="GLJ62358.1"/>
    <property type="molecule type" value="Genomic_DNA"/>
</dbReference>
<sequence length="131" mass="13111">MTHPARLTRSAAYWTLVLASVLAIAGGLALSLPRIGTMEEMLLNGTATGVEVYVGQAWITLAAGLVGAGAVGLILALALAAAKALVAPRAAEAQAPAASAEDEPIDDAPADDEPAAHVHTAPAVSEPAEVR</sequence>
<dbReference type="RefSeq" id="WP_271174051.1">
    <property type="nucleotide sequence ID" value="NZ_BSEJ01000012.1"/>
</dbReference>
<evidence type="ECO:0000256" key="2">
    <source>
        <dbReference type="SAM" id="Phobius"/>
    </source>
</evidence>
<evidence type="ECO:0008006" key="5">
    <source>
        <dbReference type="Google" id="ProtNLM"/>
    </source>
</evidence>
<dbReference type="Proteomes" id="UP001142462">
    <property type="component" value="Unassembled WGS sequence"/>
</dbReference>
<keyword evidence="2" id="KW-0472">Membrane</keyword>
<evidence type="ECO:0000313" key="3">
    <source>
        <dbReference type="EMBL" id="GLJ62358.1"/>
    </source>
</evidence>
<organism evidence="3 4">
    <name type="scientific">Microbacterium barkeri</name>
    <dbReference type="NCBI Taxonomy" id="33917"/>
    <lineage>
        <taxon>Bacteria</taxon>
        <taxon>Bacillati</taxon>
        <taxon>Actinomycetota</taxon>
        <taxon>Actinomycetes</taxon>
        <taxon>Micrococcales</taxon>
        <taxon>Microbacteriaceae</taxon>
        <taxon>Microbacterium</taxon>
    </lineage>
</organism>
<proteinExistence type="predicted"/>
<gene>
    <name evidence="3" type="ORF">GCM10017576_24880</name>
</gene>
<keyword evidence="2" id="KW-1133">Transmembrane helix</keyword>
<feature type="region of interest" description="Disordered" evidence="1">
    <location>
        <begin position="93"/>
        <end position="131"/>
    </location>
</feature>
<evidence type="ECO:0000256" key="1">
    <source>
        <dbReference type="SAM" id="MobiDB-lite"/>
    </source>
</evidence>
<name>A0A9W6H4W5_9MICO</name>
<reference evidence="3" key="1">
    <citation type="journal article" date="2014" name="Int. J. Syst. Evol. Microbiol.">
        <title>Complete genome sequence of Corynebacterium casei LMG S-19264T (=DSM 44701T), isolated from a smear-ripened cheese.</title>
        <authorList>
            <consortium name="US DOE Joint Genome Institute (JGI-PGF)"/>
            <person name="Walter F."/>
            <person name="Albersmeier A."/>
            <person name="Kalinowski J."/>
            <person name="Ruckert C."/>
        </authorList>
    </citation>
    <scope>NUCLEOTIDE SEQUENCE</scope>
    <source>
        <strain evidence="3">VKM Ac-1020</strain>
    </source>
</reference>
<protein>
    <recommendedName>
        <fullName evidence="5">Dinucleotide-utilizing enzyme</fullName>
    </recommendedName>
</protein>
<feature type="compositionally biased region" description="Acidic residues" evidence="1">
    <location>
        <begin position="100"/>
        <end position="113"/>
    </location>
</feature>